<reference evidence="3" key="1">
    <citation type="submission" date="2016-07" db="EMBL/GenBank/DDBJ databases">
        <authorList>
            <person name="Florea S."/>
            <person name="Webb J.S."/>
            <person name="Jaromczyk J."/>
            <person name="Schardl C.L."/>
        </authorList>
    </citation>
    <scope>NUCLEOTIDE SEQUENCE [LARGE SCALE GENOMIC DNA]</scope>
    <source>
        <strain evidence="3">CDC-D5610</strain>
    </source>
</reference>
<name>A0A222P3L8_9GAMM</name>
<sequence>MPYHSCGQAIRGEEVVGVLEGLRVLENKKPKSIRIDNGPEYISKLFKQWTDKNQIQLIFIQPGNPQQNAFIECYNRTVRYDWLSQY</sequence>
<keyword evidence="3" id="KW-1185">Reference proteome</keyword>
<dbReference type="Pfam" id="PF00665">
    <property type="entry name" value="rve"/>
    <property type="match status" value="1"/>
</dbReference>
<organism evidence="2 3">
    <name type="scientific">Legionella clemsonensis</name>
    <dbReference type="NCBI Taxonomy" id="1867846"/>
    <lineage>
        <taxon>Bacteria</taxon>
        <taxon>Pseudomonadati</taxon>
        <taxon>Pseudomonadota</taxon>
        <taxon>Gammaproteobacteria</taxon>
        <taxon>Legionellales</taxon>
        <taxon>Legionellaceae</taxon>
        <taxon>Legionella</taxon>
    </lineage>
</organism>
<dbReference type="InterPro" id="IPR036397">
    <property type="entry name" value="RNaseH_sf"/>
</dbReference>
<dbReference type="PANTHER" id="PTHR47515:SF2">
    <property type="entry name" value="INTEGRASE CORE DOMAIN PROTEIN"/>
    <property type="match status" value="1"/>
</dbReference>
<dbReference type="PROSITE" id="PS50994">
    <property type="entry name" value="INTEGRASE"/>
    <property type="match status" value="1"/>
</dbReference>
<evidence type="ECO:0000259" key="1">
    <source>
        <dbReference type="PROSITE" id="PS50994"/>
    </source>
</evidence>
<dbReference type="PANTHER" id="PTHR47515">
    <property type="entry name" value="LOW CALCIUM RESPONSE LOCUS PROTEIN T"/>
    <property type="match status" value="1"/>
</dbReference>
<evidence type="ECO:0000313" key="2">
    <source>
        <dbReference type="EMBL" id="ASQ46422.1"/>
    </source>
</evidence>
<dbReference type="Proteomes" id="UP000201728">
    <property type="component" value="Chromosome"/>
</dbReference>
<dbReference type="Gene3D" id="3.30.420.10">
    <property type="entry name" value="Ribonuclease H-like superfamily/Ribonuclease H"/>
    <property type="match status" value="1"/>
</dbReference>
<dbReference type="EMBL" id="CP016397">
    <property type="protein sequence ID" value="ASQ46422.1"/>
    <property type="molecule type" value="Genomic_DNA"/>
</dbReference>
<dbReference type="InterPro" id="IPR012337">
    <property type="entry name" value="RNaseH-like_sf"/>
</dbReference>
<evidence type="ECO:0000313" key="3">
    <source>
        <dbReference type="Proteomes" id="UP000201728"/>
    </source>
</evidence>
<dbReference type="InterPro" id="IPR001584">
    <property type="entry name" value="Integrase_cat-core"/>
</dbReference>
<gene>
    <name evidence="2" type="ORF">clem_09360</name>
</gene>
<protein>
    <submittedName>
        <fullName evidence="2">Integrase core domain protein</fullName>
    </submittedName>
</protein>
<dbReference type="SUPFAM" id="SSF53098">
    <property type="entry name" value="Ribonuclease H-like"/>
    <property type="match status" value="1"/>
</dbReference>
<dbReference type="GO" id="GO:0003676">
    <property type="term" value="F:nucleic acid binding"/>
    <property type="evidence" value="ECO:0007669"/>
    <property type="project" value="InterPro"/>
</dbReference>
<dbReference type="AlphaFoldDB" id="A0A222P3L8"/>
<accession>A0A222P3L8</accession>
<dbReference type="GO" id="GO:0015074">
    <property type="term" value="P:DNA integration"/>
    <property type="evidence" value="ECO:0007669"/>
    <property type="project" value="InterPro"/>
</dbReference>
<dbReference type="KEGG" id="lcd:clem_09360"/>
<proteinExistence type="predicted"/>
<feature type="domain" description="Integrase catalytic" evidence="1">
    <location>
        <begin position="18"/>
        <end position="86"/>
    </location>
</feature>